<comment type="caution">
    <text evidence="3">The sequence shown here is derived from an EMBL/GenBank/DDBJ whole genome shotgun (WGS) entry which is preliminary data.</text>
</comment>
<dbReference type="eggNOG" id="COG1082">
    <property type="taxonomic scope" value="Bacteria"/>
</dbReference>
<dbReference type="InterPro" id="IPR013022">
    <property type="entry name" value="Xyl_isomerase-like_TIM-brl"/>
</dbReference>
<evidence type="ECO:0000313" key="3">
    <source>
        <dbReference type="EMBL" id="EAQ77463.1"/>
    </source>
</evidence>
<dbReference type="EMBL" id="AANZ01000033">
    <property type="protein sequence ID" value="EAQ77463.1"/>
    <property type="molecule type" value="Genomic_DNA"/>
</dbReference>
<dbReference type="Proteomes" id="UP000004358">
    <property type="component" value="Unassembled WGS sequence"/>
</dbReference>
<dbReference type="Gene3D" id="3.20.20.150">
    <property type="entry name" value="Divalent-metal-dependent TIM barrel enzymes"/>
    <property type="match status" value="1"/>
</dbReference>
<dbReference type="PANTHER" id="PTHR43489">
    <property type="entry name" value="ISOMERASE"/>
    <property type="match status" value="1"/>
</dbReference>
<proteinExistence type="predicted"/>
<keyword evidence="1" id="KW-0413">Isomerase</keyword>
<dbReference type="SUPFAM" id="SSF51658">
    <property type="entry name" value="Xylose isomerase-like"/>
    <property type="match status" value="1"/>
</dbReference>
<evidence type="ECO:0000259" key="2">
    <source>
        <dbReference type="Pfam" id="PF01261"/>
    </source>
</evidence>
<dbReference type="AlphaFoldDB" id="A4A1B1"/>
<dbReference type="InterPro" id="IPR050417">
    <property type="entry name" value="Sugar_Epim/Isomerase"/>
</dbReference>
<evidence type="ECO:0000313" key="4">
    <source>
        <dbReference type="Proteomes" id="UP000004358"/>
    </source>
</evidence>
<dbReference type="Pfam" id="PF01261">
    <property type="entry name" value="AP_endonuc_2"/>
    <property type="match status" value="1"/>
</dbReference>
<feature type="domain" description="Xylose isomerase-like TIM barrel" evidence="2">
    <location>
        <begin position="90"/>
        <end position="314"/>
    </location>
</feature>
<sequence>MESLPPVNFNKKFTGFFSPARNLLMPSRRHFLLQSAAMSAGVVSLSSCVTKADPPQPSASAKPAEATPNGFKKAVKIGMVGVPGSLEDKFRVLKELGYDGVELNAPDGPSPDAVKAAIDATGLPVHGVVDSKHWNLTLSDPDPEVRAQGLAALTAALQASKDYGGTSVLLVPGKVKEGVSYDECWQRSIAEIRKALPLAEKLQIQILLENVWNDFLTDPQETARFIDELDSEMVGAYFDVGNTVRYSPPHEWIPILGKRIKKLDIKDFAKSPGPGFGAPLLEGDVDWPKVMDELQKVGYVGWGTAEISGGDRERLAVIADQMNKIFAS</sequence>
<gene>
    <name evidence="3" type="ORF">DSM3645_20112</name>
</gene>
<dbReference type="PANTHER" id="PTHR43489:SF7">
    <property type="entry name" value="3-DEHYDRO-D-GULOSIDE 4-EPIMERASE-RELATED"/>
    <property type="match status" value="1"/>
</dbReference>
<accession>A4A1B1</accession>
<dbReference type="InterPro" id="IPR036237">
    <property type="entry name" value="Xyl_isomerase-like_sf"/>
</dbReference>
<organism evidence="3 4">
    <name type="scientific">Blastopirellula marina DSM 3645</name>
    <dbReference type="NCBI Taxonomy" id="314230"/>
    <lineage>
        <taxon>Bacteria</taxon>
        <taxon>Pseudomonadati</taxon>
        <taxon>Planctomycetota</taxon>
        <taxon>Planctomycetia</taxon>
        <taxon>Pirellulales</taxon>
        <taxon>Pirellulaceae</taxon>
        <taxon>Blastopirellula</taxon>
    </lineage>
</organism>
<dbReference type="PROSITE" id="PS51318">
    <property type="entry name" value="TAT"/>
    <property type="match status" value="1"/>
</dbReference>
<dbReference type="STRING" id="314230.DSM3645_20112"/>
<dbReference type="HOGENOM" id="CLU_073260_0_0_0"/>
<dbReference type="InterPro" id="IPR006311">
    <property type="entry name" value="TAT_signal"/>
</dbReference>
<evidence type="ECO:0000256" key="1">
    <source>
        <dbReference type="ARBA" id="ARBA00023235"/>
    </source>
</evidence>
<name>A4A1B1_9BACT</name>
<dbReference type="GO" id="GO:0016853">
    <property type="term" value="F:isomerase activity"/>
    <property type="evidence" value="ECO:0007669"/>
    <property type="project" value="UniProtKB-KW"/>
</dbReference>
<protein>
    <recommendedName>
        <fullName evidence="2">Xylose isomerase-like TIM barrel domain-containing protein</fullName>
    </recommendedName>
</protein>
<reference evidence="3 4" key="1">
    <citation type="submission" date="2006-02" db="EMBL/GenBank/DDBJ databases">
        <authorList>
            <person name="Amann R."/>
            <person name="Ferriera S."/>
            <person name="Johnson J."/>
            <person name="Kravitz S."/>
            <person name="Halpern A."/>
            <person name="Remington K."/>
            <person name="Beeson K."/>
            <person name="Tran B."/>
            <person name="Rogers Y.-H."/>
            <person name="Friedman R."/>
            <person name="Venter J.C."/>
        </authorList>
    </citation>
    <scope>NUCLEOTIDE SEQUENCE [LARGE SCALE GENOMIC DNA]</scope>
    <source>
        <strain evidence="3 4">DSM 3645</strain>
    </source>
</reference>